<dbReference type="Gene3D" id="3.30.420.40">
    <property type="match status" value="1"/>
</dbReference>
<comment type="caution">
    <text evidence="1">The sequence shown here is derived from an EMBL/GenBank/DDBJ whole genome shotgun (WGS) entry which is preliminary data.</text>
</comment>
<dbReference type="PANTHER" id="PTHR14187:SF81">
    <property type="entry name" value="HSP70 FAMILY PROTEIN (AFU_ORTHOLOGUE AFUA_4G14040)"/>
    <property type="match status" value="1"/>
</dbReference>
<reference evidence="1 2" key="1">
    <citation type="journal article" date="2016" name="Genome Biol. Evol.">
        <title>Divergent and convergent evolution of fungal pathogenicity.</title>
        <authorList>
            <person name="Shang Y."/>
            <person name="Xiao G."/>
            <person name="Zheng P."/>
            <person name="Cen K."/>
            <person name="Zhan S."/>
            <person name="Wang C."/>
        </authorList>
    </citation>
    <scope>NUCLEOTIDE SEQUENCE [LARGE SCALE GENOMIC DNA]</scope>
    <source>
        <strain evidence="1 2">RCEF 1005</strain>
    </source>
</reference>
<dbReference type="InterPro" id="IPR043129">
    <property type="entry name" value="ATPase_NBD"/>
</dbReference>
<dbReference type="SUPFAM" id="SSF53067">
    <property type="entry name" value="Actin-like ATPase domain"/>
    <property type="match status" value="2"/>
</dbReference>
<sequence>MASAGNQLKLIVGIDYGTTYSGISFALSNAADHKDVITWTKYPGAFSHSAEHCVKAPTRIALKEENADLRISAWGYEVEPGMKSHSETKLLLDKSAQLCDFDDQNVYKYSTNGPMALPEGKTAKDVATEYLKQLYNMFEKSKHELFGSMNLDELPVDFWLTVPANWGEKAKILTKCAAMDAGFGRRLIDQIKLISEPEAAAHYTLKSSVHLLDTFVMKDSAVMICDCGGGTVDITTYEIEEVQPRLKLGEIAVGNGKYKQSLNFFFFRESDPDFAAGKCGATFVDRNFRQLMADRFGEAFTSLDSEMTGPGSAFMNQLEQRKKDFSCRNPSRRAYRLSLHIPKLKRNRATEKYYERRSSSVLLTHEDLQQMFDPAVKKVLKLIANQVDQAAEVGEVSIDTIALDWCTANGIRFTTPVSGGWSAIVSGAVLRGLEGCIVREKKCRRHYGFELCHVYVPAKHSNYDRSKRHVYTDKFDGLDYLTGFVQWQMDKGSTIHEDTEISYDCNYSVSGRGPHDLKLKLYSCNLDNAPDTIENPRIEIVGHAPVTLGDRELATAKRVARNGRYVYRVEVTIKTRLNDDSGHLIFRVLVRGLEVGRTTIELDD</sequence>
<dbReference type="Proteomes" id="UP000076881">
    <property type="component" value="Unassembled WGS sequence"/>
</dbReference>
<name>A0A168HCA5_CORDF</name>
<organism evidence="1 2">
    <name type="scientific">Akanthomyces lecanii RCEF 1005</name>
    <dbReference type="NCBI Taxonomy" id="1081108"/>
    <lineage>
        <taxon>Eukaryota</taxon>
        <taxon>Fungi</taxon>
        <taxon>Dikarya</taxon>
        <taxon>Ascomycota</taxon>
        <taxon>Pezizomycotina</taxon>
        <taxon>Sordariomycetes</taxon>
        <taxon>Hypocreomycetidae</taxon>
        <taxon>Hypocreales</taxon>
        <taxon>Cordycipitaceae</taxon>
        <taxon>Akanthomyces</taxon>
        <taxon>Cordyceps confragosa</taxon>
    </lineage>
</organism>
<protein>
    <submittedName>
        <fullName evidence="1">Hsp70 family protein</fullName>
    </submittedName>
</protein>
<evidence type="ECO:0000313" key="2">
    <source>
        <dbReference type="Proteomes" id="UP000076881"/>
    </source>
</evidence>
<dbReference type="AlphaFoldDB" id="A0A168HCA5"/>
<accession>A0A168HCA5</accession>
<dbReference type="PANTHER" id="PTHR14187">
    <property type="entry name" value="ALPHA KINASE/ELONGATION FACTOR 2 KINASE"/>
    <property type="match status" value="1"/>
</dbReference>
<dbReference type="OrthoDB" id="4867711at2759"/>
<proteinExistence type="predicted"/>
<gene>
    <name evidence="1" type="ORF">LEL_04408</name>
</gene>
<dbReference type="EMBL" id="AZHF01000003">
    <property type="protein sequence ID" value="OAA77585.1"/>
    <property type="molecule type" value="Genomic_DNA"/>
</dbReference>
<dbReference type="CDD" id="cd10170">
    <property type="entry name" value="ASKHA_NBD_HSP70"/>
    <property type="match status" value="1"/>
</dbReference>
<keyword evidence="2" id="KW-1185">Reference proteome</keyword>
<evidence type="ECO:0000313" key="1">
    <source>
        <dbReference type="EMBL" id="OAA77585.1"/>
    </source>
</evidence>
<dbReference type="STRING" id="1081108.A0A168HCA5"/>